<dbReference type="RefSeq" id="XP_013791175.2">
    <property type="nucleotide sequence ID" value="XM_013935721.2"/>
</dbReference>
<keyword evidence="3" id="KW-0479">Metal-binding</keyword>
<dbReference type="PANTHER" id="PTHR11705">
    <property type="entry name" value="PROTEASE FAMILY M14 CARBOXYPEPTIDASE A,B"/>
    <property type="match status" value="1"/>
</dbReference>
<dbReference type="GeneID" id="106475024"/>
<dbReference type="CDD" id="cd03860">
    <property type="entry name" value="M14_CP_A-B_like"/>
    <property type="match status" value="1"/>
</dbReference>
<dbReference type="PROSITE" id="PS52035">
    <property type="entry name" value="PEPTIDASE_M14"/>
    <property type="match status" value="1"/>
</dbReference>
<dbReference type="PROSITE" id="PS00132">
    <property type="entry name" value="CARBOXYPEPT_ZN_1"/>
    <property type="match status" value="1"/>
</dbReference>
<dbReference type="InterPro" id="IPR057246">
    <property type="entry name" value="CARBOXYPEPT_ZN_1"/>
</dbReference>
<dbReference type="Proteomes" id="UP000694941">
    <property type="component" value="Unplaced"/>
</dbReference>
<evidence type="ECO:0000256" key="4">
    <source>
        <dbReference type="ARBA" id="ARBA00022833"/>
    </source>
</evidence>
<evidence type="ECO:0000259" key="6">
    <source>
        <dbReference type="PROSITE" id="PS52035"/>
    </source>
</evidence>
<evidence type="ECO:0000256" key="2">
    <source>
        <dbReference type="ARBA" id="ARBA00005988"/>
    </source>
</evidence>
<dbReference type="Pfam" id="PF00246">
    <property type="entry name" value="Peptidase_M14"/>
    <property type="match status" value="1"/>
</dbReference>
<keyword evidence="7" id="KW-1185">Reference proteome</keyword>
<proteinExistence type="inferred from homology"/>
<evidence type="ECO:0000256" key="1">
    <source>
        <dbReference type="ARBA" id="ARBA00001947"/>
    </source>
</evidence>
<organism evidence="7 8">
    <name type="scientific">Limulus polyphemus</name>
    <name type="common">Atlantic horseshoe crab</name>
    <dbReference type="NCBI Taxonomy" id="6850"/>
    <lineage>
        <taxon>Eukaryota</taxon>
        <taxon>Metazoa</taxon>
        <taxon>Ecdysozoa</taxon>
        <taxon>Arthropoda</taxon>
        <taxon>Chelicerata</taxon>
        <taxon>Merostomata</taxon>
        <taxon>Xiphosura</taxon>
        <taxon>Limulidae</taxon>
        <taxon>Limulus</taxon>
    </lineage>
</organism>
<keyword evidence="4" id="KW-0862">Zinc</keyword>
<feature type="domain" description="Peptidase M14" evidence="6">
    <location>
        <begin position="55"/>
        <end position="353"/>
    </location>
</feature>
<protein>
    <submittedName>
        <fullName evidence="8">Carboxypeptidase B-like isoform X1</fullName>
    </submittedName>
</protein>
<evidence type="ECO:0000313" key="7">
    <source>
        <dbReference type="Proteomes" id="UP000694941"/>
    </source>
</evidence>
<comment type="cofactor">
    <cofactor evidence="1">
        <name>Zn(2+)</name>
        <dbReference type="ChEBI" id="CHEBI:29105"/>
    </cofactor>
</comment>
<sequence length="357" mass="40883">MVSTERYLVVEELLSNNSIQKEVMIENVAKAIEVEQGFDENDELVGRSPPTFFSSYHRLDEIHKYMKSLESKYPKLASTFSIGKSFEGQDLLVLKIRSGKETKKKPIIWIDGGTHGREWITSASALYIATKLLNEYDLDANITKLIDFYEWYIHPVVNPDGYEYSHTTDRMWRKTRSWTVSLIGCRGVDPNRNWSFKWNYGGSSISPCSHVYSGLIPFSEPEIKAIANFIFDRKNRVKLFLTLHSYSQMWLTPWGWTHEFPSDYEDQHKMANVAVRALRSLYGSIFESGSTTELLYTASGGSDDWAYGYAGIKYSFTAELRDTGKHGFVLPSNQIIPSGEELWIAVKALASEIRKEL</sequence>
<dbReference type="PANTHER" id="PTHR11705:SF91">
    <property type="entry name" value="FI01817P-RELATED"/>
    <property type="match status" value="1"/>
</dbReference>
<feature type="active site" description="Proton donor/acceptor" evidence="5">
    <location>
        <position position="319"/>
    </location>
</feature>
<evidence type="ECO:0000256" key="5">
    <source>
        <dbReference type="PROSITE-ProRule" id="PRU01379"/>
    </source>
</evidence>
<evidence type="ECO:0000313" key="8">
    <source>
        <dbReference type="RefSeq" id="XP_013791175.2"/>
    </source>
</evidence>
<dbReference type="SUPFAM" id="SSF53187">
    <property type="entry name" value="Zn-dependent exopeptidases"/>
    <property type="match status" value="1"/>
</dbReference>
<reference evidence="8" key="1">
    <citation type="submission" date="2025-08" db="UniProtKB">
        <authorList>
            <consortium name="RefSeq"/>
        </authorList>
    </citation>
    <scope>IDENTIFICATION</scope>
    <source>
        <tissue evidence="8">Muscle</tissue>
    </source>
</reference>
<name>A0ABM1BYN7_LIMPO</name>
<dbReference type="SMART" id="SM00631">
    <property type="entry name" value="Zn_pept"/>
    <property type="match status" value="1"/>
</dbReference>
<gene>
    <name evidence="8" type="primary">LOC106475024</name>
</gene>
<comment type="similarity">
    <text evidence="2 5">Belongs to the peptidase M14 family.</text>
</comment>
<dbReference type="InterPro" id="IPR000834">
    <property type="entry name" value="Peptidase_M14"/>
</dbReference>
<evidence type="ECO:0000256" key="3">
    <source>
        <dbReference type="ARBA" id="ARBA00022723"/>
    </source>
</evidence>
<dbReference type="PRINTS" id="PR00765">
    <property type="entry name" value="CRBOXYPTASEA"/>
</dbReference>
<accession>A0ABM1BYN7</accession>
<dbReference type="Gene3D" id="3.40.630.10">
    <property type="entry name" value="Zn peptidases"/>
    <property type="match status" value="1"/>
</dbReference>